<organism evidence="3 4">
    <name type="scientific">Cardamine amara subsp. amara</name>
    <dbReference type="NCBI Taxonomy" id="228776"/>
    <lineage>
        <taxon>Eukaryota</taxon>
        <taxon>Viridiplantae</taxon>
        <taxon>Streptophyta</taxon>
        <taxon>Embryophyta</taxon>
        <taxon>Tracheophyta</taxon>
        <taxon>Spermatophyta</taxon>
        <taxon>Magnoliopsida</taxon>
        <taxon>eudicotyledons</taxon>
        <taxon>Gunneridae</taxon>
        <taxon>Pentapetalae</taxon>
        <taxon>rosids</taxon>
        <taxon>malvids</taxon>
        <taxon>Brassicales</taxon>
        <taxon>Brassicaceae</taxon>
        <taxon>Cardamineae</taxon>
        <taxon>Cardamine</taxon>
    </lineage>
</organism>
<evidence type="ECO:0000313" key="4">
    <source>
        <dbReference type="Proteomes" id="UP001558713"/>
    </source>
</evidence>
<protein>
    <submittedName>
        <fullName evidence="3">Pentatricopeptide repeat-containing protein</fullName>
    </submittedName>
</protein>
<dbReference type="EMBL" id="JBANAX010000772">
    <property type="protein sequence ID" value="KAL1193959.1"/>
    <property type="molecule type" value="Genomic_DNA"/>
</dbReference>
<dbReference type="Proteomes" id="UP001558713">
    <property type="component" value="Unassembled WGS sequence"/>
</dbReference>
<evidence type="ECO:0000256" key="2">
    <source>
        <dbReference type="PROSITE-ProRule" id="PRU00708"/>
    </source>
</evidence>
<dbReference type="NCBIfam" id="TIGR00756">
    <property type="entry name" value="PPR"/>
    <property type="match status" value="3"/>
</dbReference>
<dbReference type="InterPro" id="IPR046960">
    <property type="entry name" value="PPR_At4g14850-like_plant"/>
</dbReference>
<dbReference type="PROSITE" id="PS51375">
    <property type="entry name" value="PPR"/>
    <property type="match status" value="2"/>
</dbReference>
<dbReference type="InterPro" id="IPR011990">
    <property type="entry name" value="TPR-like_helical_dom_sf"/>
</dbReference>
<gene>
    <name evidence="3" type="ORF">V5N11_017217</name>
</gene>
<dbReference type="Pfam" id="PF13041">
    <property type="entry name" value="PPR_2"/>
    <property type="match status" value="2"/>
</dbReference>
<sequence length="175" mass="19775">MMSMLSVYSRFGRLSDAHKVFEEILERSIVSWTAFISGYITAGKHKEAINLFKKMVEMGVRPDNYSIVQVLSDCVHVGDLDSGEWINKVMEEMGMQKNSFVCATFVKYYAKRGKMEEAHSVFNSMVEKDIVTWSTMIQGYASNSLPIIPDDAGKSETGPVFYCWVSFCLCKPMSA</sequence>
<feature type="repeat" description="PPR" evidence="2">
    <location>
        <begin position="28"/>
        <end position="62"/>
    </location>
</feature>
<dbReference type="AlphaFoldDB" id="A0ABD0ZTQ0"/>
<name>A0ABD0ZTQ0_CARAN</name>
<proteinExistence type="predicted"/>
<reference evidence="3 4" key="1">
    <citation type="submission" date="2024-04" db="EMBL/GenBank/DDBJ databases">
        <title>Genome assembly C_amara_ONT_v2.</title>
        <authorList>
            <person name="Yant L."/>
            <person name="Moore C."/>
            <person name="Slenker M."/>
        </authorList>
    </citation>
    <scope>NUCLEOTIDE SEQUENCE [LARGE SCALE GENOMIC DNA]</scope>
    <source>
        <tissue evidence="3">Leaf</tissue>
    </source>
</reference>
<accession>A0ABD0ZTQ0</accession>
<dbReference type="Gene3D" id="1.25.40.10">
    <property type="entry name" value="Tetratricopeptide repeat domain"/>
    <property type="match status" value="2"/>
</dbReference>
<dbReference type="PANTHER" id="PTHR47926:SF347">
    <property type="entry name" value="PENTATRICOPEPTIDE REPEAT-CONTAINING PROTEIN"/>
    <property type="match status" value="1"/>
</dbReference>
<dbReference type="InterPro" id="IPR002885">
    <property type="entry name" value="PPR_rpt"/>
</dbReference>
<feature type="repeat" description="PPR" evidence="2">
    <location>
        <begin position="98"/>
        <end position="132"/>
    </location>
</feature>
<keyword evidence="1" id="KW-0677">Repeat</keyword>
<comment type="caution">
    <text evidence="3">The sequence shown here is derived from an EMBL/GenBank/DDBJ whole genome shotgun (WGS) entry which is preliminary data.</text>
</comment>
<dbReference type="PANTHER" id="PTHR47926">
    <property type="entry name" value="PENTATRICOPEPTIDE REPEAT-CONTAINING PROTEIN"/>
    <property type="match status" value="1"/>
</dbReference>
<keyword evidence="4" id="KW-1185">Reference proteome</keyword>
<evidence type="ECO:0000313" key="3">
    <source>
        <dbReference type="EMBL" id="KAL1193959.1"/>
    </source>
</evidence>
<evidence type="ECO:0000256" key="1">
    <source>
        <dbReference type="ARBA" id="ARBA00022737"/>
    </source>
</evidence>